<keyword evidence="3" id="KW-1185">Reference proteome</keyword>
<dbReference type="AlphaFoldDB" id="A0A2P4QEF6"/>
<evidence type="ECO:0000256" key="1">
    <source>
        <dbReference type="SAM" id="SignalP"/>
    </source>
</evidence>
<dbReference type="PROSITE" id="PS51257">
    <property type="entry name" value="PROKAR_LIPOPROTEIN"/>
    <property type="match status" value="1"/>
</dbReference>
<gene>
    <name evidence="2" type="ORF">GLOIN_2v1838335</name>
</gene>
<feature type="signal peptide" evidence="1">
    <location>
        <begin position="1"/>
        <end position="25"/>
    </location>
</feature>
<name>A0A2P4QEF6_RHIID</name>
<protein>
    <submittedName>
        <fullName evidence="2">Uncharacterized protein</fullName>
    </submittedName>
</protein>
<proteinExistence type="predicted"/>
<dbReference type="Proteomes" id="UP000018888">
    <property type="component" value="Unassembled WGS sequence"/>
</dbReference>
<evidence type="ECO:0000313" key="2">
    <source>
        <dbReference type="EMBL" id="POG76023.1"/>
    </source>
</evidence>
<evidence type="ECO:0000313" key="3">
    <source>
        <dbReference type="Proteomes" id="UP000018888"/>
    </source>
</evidence>
<comment type="caution">
    <text evidence="2">The sequence shown here is derived from an EMBL/GenBank/DDBJ whole genome shotgun (WGS) entry which is preliminary data.</text>
</comment>
<feature type="chain" id="PRO_5015104934" evidence="1">
    <location>
        <begin position="26"/>
        <end position="173"/>
    </location>
</feature>
<feature type="non-terminal residue" evidence="2">
    <location>
        <position position="1"/>
    </location>
</feature>
<reference evidence="2 3" key="2">
    <citation type="journal article" date="2018" name="New Phytol.">
        <title>High intraspecific genome diversity in the model arbuscular mycorrhizal symbiont Rhizophagus irregularis.</title>
        <authorList>
            <person name="Chen E.C.H."/>
            <person name="Morin E."/>
            <person name="Beaudet D."/>
            <person name="Noel J."/>
            <person name="Yildirir G."/>
            <person name="Ndikumana S."/>
            <person name="Charron P."/>
            <person name="St-Onge C."/>
            <person name="Giorgi J."/>
            <person name="Kruger M."/>
            <person name="Marton T."/>
            <person name="Ropars J."/>
            <person name="Grigoriev I.V."/>
            <person name="Hainaut M."/>
            <person name="Henrissat B."/>
            <person name="Roux C."/>
            <person name="Martin F."/>
            <person name="Corradi N."/>
        </authorList>
    </citation>
    <scope>NUCLEOTIDE SEQUENCE [LARGE SCALE GENOMIC DNA]</scope>
    <source>
        <strain evidence="2 3">DAOM 197198</strain>
    </source>
</reference>
<dbReference type="EMBL" id="AUPC02000054">
    <property type="protein sequence ID" value="POG76023.1"/>
    <property type="molecule type" value="Genomic_DNA"/>
</dbReference>
<organism evidence="2 3">
    <name type="scientific">Rhizophagus irregularis (strain DAOM 181602 / DAOM 197198 / MUCL 43194)</name>
    <name type="common">Arbuscular mycorrhizal fungus</name>
    <name type="synonym">Glomus intraradices</name>
    <dbReference type="NCBI Taxonomy" id="747089"/>
    <lineage>
        <taxon>Eukaryota</taxon>
        <taxon>Fungi</taxon>
        <taxon>Fungi incertae sedis</taxon>
        <taxon>Mucoromycota</taxon>
        <taxon>Glomeromycotina</taxon>
        <taxon>Glomeromycetes</taxon>
        <taxon>Glomerales</taxon>
        <taxon>Glomeraceae</taxon>
        <taxon>Rhizophagus</taxon>
    </lineage>
</organism>
<keyword evidence="1" id="KW-0732">Signal</keyword>
<sequence length="173" mass="19517">MKMNGTIYHLFILSLLSFFVFNTSASCVSTSCTCDGGRPQGQYCGGDFIDPNCNITHVYECNPRGGACDYGFRQSCADCGNQFRTLKHVSFFQSLGNNSFSGLNVWDLIERSRRMRSLHKWSKQFKCAGERVGFLMGMLGSLFEHGFWKVKNKVVVVSLKILNSKQVIFSDLF</sequence>
<reference evidence="2 3" key="1">
    <citation type="journal article" date="2013" name="Proc. Natl. Acad. Sci. U.S.A.">
        <title>Genome of an arbuscular mycorrhizal fungus provides insight into the oldest plant symbiosis.</title>
        <authorList>
            <person name="Tisserant E."/>
            <person name="Malbreil M."/>
            <person name="Kuo A."/>
            <person name="Kohler A."/>
            <person name="Symeonidi A."/>
            <person name="Balestrini R."/>
            <person name="Charron P."/>
            <person name="Duensing N."/>
            <person name="Frei Dit Frey N."/>
            <person name="Gianinazzi-Pearson V."/>
            <person name="Gilbert L.B."/>
            <person name="Handa Y."/>
            <person name="Herr J.R."/>
            <person name="Hijri M."/>
            <person name="Koul R."/>
            <person name="Kawaguchi M."/>
            <person name="Krajinski F."/>
            <person name="Lammers P.J."/>
            <person name="Masclaux F.G."/>
            <person name="Murat C."/>
            <person name="Morin E."/>
            <person name="Ndikumana S."/>
            <person name="Pagni M."/>
            <person name="Petitpierre D."/>
            <person name="Requena N."/>
            <person name="Rosikiewicz P."/>
            <person name="Riley R."/>
            <person name="Saito K."/>
            <person name="San Clemente H."/>
            <person name="Shapiro H."/>
            <person name="van Tuinen D."/>
            <person name="Becard G."/>
            <person name="Bonfante P."/>
            <person name="Paszkowski U."/>
            <person name="Shachar-Hill Y.Y."/>
            <person name="Tuskan G.A."/>
            <person name="Young P.W."/>
            <person name="Sanders I.R."/>
            <person name="Henrissat B."/>
            <person name="Rensing S.A."/>
            <person name="Grigoriev I.V."/>
            <person name="Corradi N."/>
            <person name="Roux C."/>
            <person name="Martin F."/>
        </authorList>
    </citation>
    <scope>NUCLEOTIDE SEQUENCE [LARGE SCALE GENOMIC DNA]</scope>
    <source>
        <strain evidence="2 3">DAOM 197198</strain>
    </source>
</reference>
<accession>A0A2P4QEF6</accession>
<dbReference type="VEuPathDB" id="FungiDB:RhiirFUN_025182"/>